<name>A0ABY0TIM9_9PROT</name>
<keyword evidence="2" id="KW-0564">Palmitate</keyword>
<feature type="signal peptide" evidence="2">
    <location>
        <begin position="1"/>
        <end position="39"/>
    </location>
</feature>
<keyword evidence="2" id="KW-1134">Transmembrane beta strand</keyword>
<evidence type="ECO:0000256" key="2">
    <source>
        <dbReference type="RuleBase" id="RU362097"/>
    </source>
</evidence>
<keyword evidence="2" id="KW-0732">Signal</keyword>
<keyword evidence="2" id="KW-0812">Transmembrane</keyword>
<organism evidence="3 4">
    <name type="scientific">Nitrosospira multiformis</name>
    <dbReference type="NCBI Taxonomy" id="1231"/>
    <lineage>
        <taxon>Bacteria</taxon>
        <taxon>Pseudomonadati</taxon>
        <taxon>Pseudomonadota</taxon>
        <taxon>Betaproteobacteria</taxon>
        <taxon>Nitrosomonadales</taxon>
        <taxon>Nitrosomonadaceae</taxon>
        <taxon>Nitrosospira</taxon>
    </lineage>
</organism>
<dbReference type="EMBL" id="FNKY01000001">
    <property type="protein sequence ID" value="SDQ86761.1"/>
    <property type="molecule type" value="Genomic_DNA"/>
</dbReference>
<evidence type="ECO:0000256" key="1">
    <source>
        <dbReference type="ARBA" id="ARBA00007613"/>
    </source>
</evidence>
<dbReference type="SUPFAM" id="SSF56954">
    <property type="entry name" value="Outer membrane efflux proteins (OEP)"/>
    <property type="match status" value="1"/>
</dbReference>
<protein>
    <submittedName>
        <fullName evidence="3">Efflux transporter, outer membrane factor (OMF) lipoprotein, NodT family</fullName>
    </submittedName>
</protein>
<feature type="chain" id="PRO_5044973715" evidence="2">
    <location>
        <begin position="40"/>
        <end position="588"/>
    </location>
</feature>
<dbReference type="PANTHER" id="PTHR30203">
    <property type="entry name" value="OUTER MEMBRANE CATION EFFLUX PROTEIN"/>
    <property type="match status" value="1"/>
</dbReference>
<accession>A0ABY0TIM9</accession>
<dbReference type="InterPro" id="IPR010131">
    <property type="entry name" value="MdtP/NodT-like"/>
</dbReference>
<reference evidence="3 4" key="1">
    <citation type="submission" date="2016-10" db="EMBL/GenBank/DDBJ databases">
        <authorList>
            <person name="Varghese N."/>
            <person name="Submissions S."/>
        </authorList>
    </citation>
    <scope>NUCLEOTIDE SEQUENCE [LARGE SCALE GENOMIC DNA]</scope>
    <source>
        <strain evidence="3 4">Nl1</strain>
    </source>
</reference>
<dbReference type="NCBIfam" id="TIGR01845">
    <property type="entry name" value="outer_NodT"/>
    <property type="match status" value="1"/>
</dbReference>
<dbReference type="Gene3D" id="2.20.200.10">
    <property type="entry name" value="Outer membrane efflux proteins (OEP)"/>
    <property type="match status" value="1"/>
</dbReference>
<dbReference type="Gene3D" id="1.20.1600.10">
    <property type="entry name" value="Outer membrane efflux proteins (OEP)"/>
    <property type="match status" value="1"/>
</dbReference>
<comment type="similarity">
    <text evidence="1 2">Belongs to the outer membrane factor (OMF) (TC 1.B.17) family.</text>
</comment>
<proteinExistence type="inferred from homology"/>
<evidence type="ECO:0000313" key="4">
    <source>
        <dbReference type="Proteomes" id="UP000183471"/>
    </source>
</evidence>
<sequence length="588" mass="64849">MTLIMIDLRRKKGTHISHFCRLGVRFGSFLLLASLAACASIPFPAFDLSPEYKAPEFVVPDSWEGTSDFVKANPSDDALRPDWWTLYNDPILNGLIEQGIAANPDLQATAERFVQARNAMMKARSRYFPQLGFGFGGSNNRQSDHTLFRAPGEPDSDTQVMMDGIATWEPDFWSKLRNAAQAKIYRAEERAADYGLARLILQAEIASNYFALRGLDAQIAIYRQSIGLYNYSLDVVVTQFEGAIASNLDVARAQSLLFATESKLALMHGDRKVAEQSIAILLNLAPASFKIEPVDELLTAHFSLPQTIPSTLLERRPDIAAMERRMAQANRTIGIARAAFFPDVAFRLGGGLEDSGLNLLSLANSFWAYGSSFSIPIFQGGYRRAQLQQTWSVYRETENIYRSTVLNAFREVENNLTQTYWMDIAAKRQDAAVGAARTTQNLTMDLYKGGLATSLELIYAQLGTLTASIDSVQIKTNLLKASVALIRALGGGWNRDQLPADNQIQPFGILQYSGLDKPTPVGGIDVNADPVDRNNKNNNLMKPLVPWVPLVDPGASNNKNNNLTKPLIPNVDPGSLSDLSSILPVTRH</sequence>
<dbReference type="RefSeq" id="WP_074633177.1">
    <property type="nucleotide sequence ID" value="NZ_FNKY01000001.1"/>
</dbReference>
<dbReference type="Proteomes" id="UP000183471">
    <property type="component" value="Unassembled WGS sequence"/>
</dbReference>
<dbReference type="InterPro" id="IPR003423">
    <property type="entry name" value="OMP_efflux"/>
</dbReference>
<keyword evidence="4" id="KW-1185">Reference proteome</keyword>
<dbReference type="Pfam" id="PF02321">
    <property type="entry name" value="OEP"/>
    <property type="match status" value="2"/>
</dbReference>
<comment type="subcellular location">
    <subcellularLocation>
        <location evidence="2">Cell membrane</location>
        <topology evidence="2">Lipid-anchor</topology>
    </subcellularLocation>
</comment>
<gene>
    <name evidence="3" type="ORF">SAMN05216402_2609</name>
</gene>
<evidence type="ECO:0000313" key="3">
    <source>
        <dbReference type="EMBL" id="SDQ86761.1"/>
    </source>
</evidence>
<comment type="caution">
    <text evidence="3">The sequence shown here is derived from an EMBL/GenBank/DDBJ whole genome shotgun (WGS) entry which is preliminary data.</text>
</comment>
<keyword evidence="2 3" id="KW-0449">Lipoprotein</keyword>
<keyword evidence="2" id="KW-0472">Membrane</keyword>
<dbReference type="PANTHER" id="PTHR30203:SF33">
    <property type="entry name" value="BLR4455 PROTEIN"/>
    <property type="match status" value="1"/>
</dbReference>